<feature type="transmembrane region" description="Helical" evidence="1">
    <location>
        <begin position="40"/>
        <end position="58"/>
    </location>
</feature>
<dbReference type="EMBL" id="FTOQ01000004">
    <property type="protein sequence ID" value="SIS83095.1"/>
    <property type="molecule type" value="Genomic_DNA"/>
</dbReference>
<accession>A0A1N7MAE5</accession>
<sequence>MSEQALNDVFRPARVIARAKTKQAKPTGFRAYAVRRLRQMVLTWLVMAGLGVGANVAFQTYAQEKYGIGLGEQLAALDRLSGGVLGLSPLIAEGQARSGPASGAMAVPSPSADPLPSSALLGAAQATREITAAGALLVRVPQDRD</sequence>
<dbReference type="STRING" id="633194.SAMN05421759_104137"/>
<keyword evidence="1" id="KW-0472">Membrane</keyword>
<dbReference type="AlphaFoldDB" id="A0A1N7MAE5"/>
<dbReference type="Proteomes" id="UP000186684">
    <property type="component" value="Unassembled WGS sequence"/>
</dbReference>
<keyword evidence="1" id="KW-1133">Transmembrane helix</keyword>
<evidence type="ECO:0000256" key="1">
    <source>
        <dbReference type="SAM" id="Phobius"/>
    </source>
</evidence>
<dbReference type="RefSeq" id="WP_076447446.1">
    <property type="nucleotide sequence ID" value="NZ_FTOQ01000004.1"/>
</dbReference>
<gene>
    <name evidence="2" type="ORF">SAMN05421759_104137</name>
</gene>
<dbReference type="OrthoDB" id="9962630at2"/>
<keyword evidence="1" id="KW-0812">Transmembrane</keyword>
<keyword evidence="3" id="KW-1185">Reference proteome</keyword>
<organism evidence="2 3">
    <name type="scientific">Roseivivax lentus</name>
    <dbReference type="NCBI Taxonomy" id="633194"/>
    <lineage>
        <taxon>Bacteria</taxon>
        <taxon>Pseudomonadati</taxon>
        <taxon>Pseudomonadota</taxon>
        <taxon>Alphaproteobacteria</taxon>
        <taxon>Rhodobacterales</taxon>
        <taxon>Roseobacteraceae</taxon>
        <taxon>Roseivivax</taxon>
    </lineage>
</organism>
<evidence type="ECO:0000313" key="2">
    <source>
        <dbReference type="EMBL" id="SIS83095.1"/>
    </source>
</evidence>
<reference evidence="3" key="1">
    <citation type="submission" date="2017-01" db="EMBL/GenBank/DDBJ databases">
        <authorList>
            <person name="Varghese N."/>
            <person name="Submissions S."/>
        </authorList>
    </citation>
    <scope>NUCLEOTIDE SEQUENCE [LARGE SCALE GENOMIC DNA]</scope>
    <source>
        <strain evidence="3">DSM 29430</strain>
    </source>
</reference>
<name>A0A1N7MAE5_9RHOB</name>
<proteinExistence type="predicted"/>
<protein>
    <submittedName>
        <fullName evidence="2">Uncharacterized protein</fullName>
    </submittedName>
</protein>
<evidence type="ECO:0000313" key="3">
    <source>
        <dbReference type="Proteomes" id="UP000186684"/>
    </source>
</evidence>